<dbReference type="InParanoid" id="T0RTU8"/>
<accession>T0RTU8</accession>
<dbReference type="AlphaFoldDB" id="T0RTU8"/>
<dbReference type="OrthoDB" id="10437378at2759"/>
<dbReference type="RefSeq" id="XP_008612577.1">
    <property type="nucleotide sequence ID" value="XM_008614355.1"/>
</dbReference>
<feature type="transmembrane region" description="Helical" evidence="1">
    <location>
        <begin position="429"/>
        <end position="450"/>
    </location>
</feature>
<keyword evidence="1" id="KW-0812">Transmembrane</keyword>
<evidence type="ECO:0000313" key="2">
    <source>
        <dbReference type="EMBL" id="EQC33782.1"/>
    </source>
</evidence>
<feature type="transmembrane region" description="Helical" evidence="1">
    <location>
        <begin position="514"/>
        <end position="536"/>
    </location>
</feature>
<feature type="transmembrane region" description="Helical" evidence="1">
    <location>
        <begin position="343"/>
        <end position="368"/>
    </location>
</feature>
<evidence type="ECO:0000313" key="3">
    <source>
        <dbReference type="Proteomes" id="UP000030762"/>
    </source>
</evidence>
<feature type="transmembrane region" description="Helical" evidence="1">
    <location>
        <begin position="389"/>
        <end position="409"/>
    </location>
</feature>
<keyword evidence="3" id="KW-1185">Reference proteome</keyword>
<reference evidence="2 3" key="1">
    <citation type="submission" date="2012-04" db="EMBL/GenBank/DDBJ databases">
        <title>The Genome Sequence of Saprolegnia declina VS20.</title>
        <authorList>
            <consortium name="The Broad Institute Genome Sequencing Platform"/>
            <person name="Russ C."/>
            <person name="Nusbaum C."/>
            <person name="Tyler B."/>
            <person name="van West P."/>
            <person name="Dieguez-Uribeondo J."/>
            <person name="de Bruijn I."/>
            <person name="Tripathy S."/>
            <person name="Jiang R."/>
            <person name="Young S.K."/>
            <person name="Zeng Q."/>
            <person name="Gargeya S."/>
            <person name="Fitzgerald M."/>
            <person name="Haas B."/>
            <person name="Abouelleil A."/>
            <person name="Alvarado L."/>
            <person name="Arachchi H.M."/>
            <person name="Berlin A."/>
            <person name="Chapman S.B."/>
            <person name="Goldberg J."/>
            <person name="Griggs A."/>
            <person name="Gujja S."/>
            <person name="Hansen M."/>
            <person name="Howarth C."/>
            <person name="Imamovic A."/>
            <person name="Larimer J."/>
            <person name="McCowen C."/>
            <person name="Montmayeur A."/>
            <person name="Murphy C."/>
            <person name="Neiman D."/>
            <person name="Pearson M."/>
            <person name="Priest M."/>
            <person name="Roberts A."/>
            <person name="Saif S."/>
            <person name="Shea T."/>
            <person name="Sisk P."/>
            <person name="Sykes S."/>
            <person name="Wortman J."/>
            <person name="Nusbaum C."/>
            <person name="Birren B."/>
        </authorList>
    </citation>
    <scope>NUCLEOTIDE SEQUENCE [LARGE SCALE GENOMIC DNA]</scope>
    <source>
        <strain evidence="2 3">VS20</strain>
    </source>
</reference>
<sequence length="624" mass="68048">MALNGSYRWSSQTSYKMYWSLANDLSAIASNTSGIGGLSLLRTSPRFAFANTSLQAVFTTNLTLMSPLANGFALVAATLGPFGVTDMVYVRVPAAVSSVFRDIIQMTRLAMAPSVHAQAAYNQITPLGTSYPIPKKWLTPNYGSLGGSPLCQELIASKVVSGGLTCMPSYDLPCLPTSPVQSKVLPTRQHYIVSAILSGLVASPPSDCRSICSFDPAYLALCLVYLNQTMYFLQTYMPDANASFGSVAASTNALVHSLNIELMIFAKVNASAPLGLLHTNILDPSEVGFGFLAWTYLYDWVVGNREVISFQGDSGTLTLLTDLQLPLLQQAQPWMLTQAFATYFQAAVLFVTLILLGLAIATTLYMVLSRGHFVGLNMLKLDRVGGMVWVGRPLLLVRSLTALCLLSTAPLTLHFSGYLSMFQLPTPPILVRLLASWEVTWLAVILDDVALPYTREYARYHGFLNCVLLWLTVVVGAPPFAPTCDVNAACSVDEMDFQVVCRSSRLEVGRLDRLLTLLLLVLVCHVVSLALTRFLLGTLPTCCVDSAHFSAGAKYYFSHHGQIRGSLYDIDRASAVLNGLLTVQIGTTFFALDVKLWRVASTPIRTNVTRGYPLRTVENTIEYT</sequence>
<feature type="transmembrane region" description="Helical" evidence="1">
    <location>
        <begin position="462"/>
        <end position="481"/>
    </location>
</feature>
<keyword evidence="1" id="KW-0472">Membrane</keyword>
<name>T0RTU8_SAPDV</name>
<evidence type="ECO:0000256" key="1">
    <source>
        <dbReference type="SAM" id="Phobius"/>
    </source>
</evidence>
<proteinExistence type="predicted"/>
<protein>
    <submittedName>
        <fullName evidence="2">Uncharacterized protein</fullName>
    </submittedName>
</protein>
<dbReference type="Proteomes" id="UP000030762">
    <property type="component" value="Unassembled WGS sequence"/>
</dbReference>
<organism evidence="2 3">
    <name type="scientific">Saprolegnia diclina (strain VS20)</name>
    <dbReference type="NCBI Taxonomy" id="1156394"/>
    <lineage>
        <taxon>Eukaryota</taxon>
        <taxon>Sar</taxon>
        <taxon>Stramenopiles</taxon>
        <taxon>Oomycota</taxon>
        <taxon>Saprolegniomycetes</taxon>
        <taxon>Saprolegniales</taxon>
        <taxon>Saprolegniaceae</taxon>
        <taxon>Saprolegnia</taxon>
    </lineage>
</organism>
<dbReference type="EMBL" id="JH767157">
    <property type="protein sequence ID" value="EQC33782.1"/>
    <property type="molecule type" value="Genomic_DNA"/>
</dbReference>
<dbReference type="VEuPathDB" id="FungiDB:SDRG_08467"/>
<gene>
    <name evidence="2" type="ORF">SDRG_08467</name>
</gene>
<dbReference type="GeneID" id="19949194"/>
<keyword evidence="1" id="KW-1133">Transmembrane helix</keyword>